<evidence type="ECO:0000256" key="1">
    <source>
        <dbReference type="ARBA" id="ARBA00004651"/>
    </source>
</evidence>
<keyword evidence="9" id="KW-0564">Palmitate</keyword>
<dbReference type="GO" id="GO:0015031">
    <property type="term" value="P:protein transport"/>
    <property type="evidence" value="ECO:0007669"/>
    <property type="project" value="UniProtKB-KW"/>
</dbReference>
<comment type="function">
    <text evidence="12">Required for the insertion and/or proper folding and/or complex formation of integral membrane proteins into the membrane. Involved in integration of membrane proteins that insert both dependently and independently of the Sec translocase complex, as well as at least some lipoproteins.</text>
</comment>
<feature type="domain" description="Membrane insertase YidC/Oxa/ALB C-terminal" evidence="13">
    <location>
        <begin position="66"/>
        <end position="255"/>
    </location>
</feature>
<keyword evidence="4 12" id="KW-0812">Transmembrane</keyword>
<dbReference type="AlphaFoldDB" id="A0A2A2ICC3"/>
<keyword evidence="2 12" id="KW-0813">Transport</keyword>
<dbReference type="InterPro" id="IPR028055">
    <property type="entry name" value="YidC/Oxa/ALB_C"/>
</dbReference>
<dbReference type="GO" id="GO:0051205">
    <property type="term" value="P:protein insertion into membrane"/>
    <property type="evidence" value="ECO:0007669"/>
    <property type="project" value="TreeGrafter"/>
</dbReference>
<evidence type="ECO:0000256" key="5">
    <source>
        <dbReference type="ARBA" id="ARBA00022729"/>
    </source>
</evidence>
<evidence type="ECO:0000256" key="12">
    <source>
        <dbReference type="HAMAP-Rule" id="MF_01811"/>
    </source>
</evidence>
<keyword evidence="6 12" id="KW-0653">Protein transport</keyword>
<keyword evidence="5 12" id="KW-0732">Signal</keyword>
<keyword evidence="15" id="KW-1185">Reference proteome</keyword>
<dbReference type="EMBL" id="NPOA01000006">
    <property type="protein sequence ID" value="PAV29661.1"/>
    <property type="molecule type" value="Genomic_DNA"/>
</dbReference>
<evidence type="ECO:0000259" key="13">
    <source>
        <dbReference type="Pfam" id="PF02096"/>
    </source>
</evidence>
<evidence type="ECO:0000256" key="9">
    <source>
        <dbReference type="ARBA" id="ARBA00023139"/>
    </source>
</evidence>
<protein>
    <recommendedName>
        <fullName evidence="12">Membrane protein insertase YidC</fullName>
    </recommendedName>
    <alternativeName>
        <fullName evidence="12">Foldase YidC</fullName>
    </alternativeName>
    <alternativeName>
        <fullName evidence="12">Membrane integrase YidC</fullName>
    </alternativeName>
    <alternativeName>
        <fullName evidence="12">Membrane protein YidC</fullName>
    </alternativeName>
</protein>
<evidence type="ECO:0000256" key="7">
    <source>
        <dbReference type="ARBA" id="ARBA00022989"/>
    </source>
</evidence>
<proteinExistence type="inferred from homology"/>
<evidence type="ECO:0000313" key="14">
    <source>
        <dbReference type="EMBL" id="PAV29661.1"/>
    </source>
</evidence>
<evidence type="ECO:0000256" key="11">
    <source>
        <dbReference type="ARBA" id="ARBA00023288"/>
    </source>
</evidence>
<evidence type="ECO:0000256" key="6">
    <source>
        <dbReference type="ARBA" id="ARBA00022927"/>
    </source>
</evidence>
<dbReference type="GO" id="GO:0032977">
    <property type="term" value="F:membrane insertase activity"/>
    <property type="evidence" value="ECO:0007669"/>
    <property type="project" value="InterPro"/>
</dbReference>
<keyword evidence="3 12" id="KW-1003">Cell membrane</keyword>
<dbReference type="PRINTS" id="PR00701">
    <property type="entry name" value="60KDINNERMP"/>
</dbReference>
<feature type="transmembrane region" description="Helical" evidence="12">
    <location>
        <begin position="66"/>
        <end position="86"/>
    </location>
</feature>
<keyword evidence="7 12" id="KW-1133">Transmembrane helix</keyword>
<evidence type="ECO:0000313" key="15">
    <source>
        <dbReference type="Proteomes" id="UP000218887"/>
    </source>
</evidence>
<dbReference type="NCBIfam" id="TIGR03592">
    <property type="entry name" value="yidC_oxa1_cterm"/>
    <property type="match status" value="1"/>
</dbReference>
<evidence type="ECO:0000256" key="4">
    <source>
        <dbReference type="ARBA" id="ARBA00022692"/>
    </source>
</evidence>
<dbReference type="InterPro" id="IPR001708">
    <property type="entry name" value="YidC/ALB3/OXA1/COX18"/>
</dbReference>
<reference evidence="14 15" key="1">
    <citation type="submission" date="2017-08" db="EMBL/GenBank/DDBJ databases">
        <title>Virgibacillus indicus sp. nov. and Virgibacillus profoundi sp. nov, two moderately halophilic bacteria isolated from marine sediment by using the Microfluidic Streak Plate.</title>
        <authorList>
            <person name="Xu B."/>
            <person name="Hu B."/>
            <person name="Wang J."/>
            <person name="Zhu Y."/>
            <person name="Huang L."/>
            <person name="Du W."/>
            <person name="Huang Y."/>
        </authorList>
    </citation>
    <scope>NUCLEOTIDE SEQUENCE [LARGE SCALE GENOMIC DNA]</scope>
    <source>
        <strain evidence="14 15">IO3-P3-H5</strain>
    </source>
</reference>
<sequence length="259" mass="29253">MEKHSVFTFFKKYSFTLVLLLVFLAGCQGVATGPIDSDSTGWFGNYLVDPFSFLIKSFASFLNGNYGWSIILITLLIRLAIMPLFLKQTKSSLQLRGKMSILKPEMDLLKEKYKDKTDSESQTNKQQELMELYQKHNMNPLASFAGCLPMLIQFPILIGFYYAILGTPEIAAHSFLWFHLGQANILLTLIAVAVYFLQFKISQMGMNAQQKKQMALLGLISPLMIGIISFNAPAALPLYWTIGGIFLIFQTLISRKLYS</sequence>
<keyword evidence="11 12" id="KW-0449">Lipoprotein</keyword>
<feature type="transmembrane region" description="Helical" evidence="12">
    <location>
        <begin position="176"/>
        <end position="196"/>
    </location>
</feature>
<evidence type="ECO:0000256" key="2">
    <source>
        <dbReference type="ARBA" id="ARBA00022448"/>
    </source>
</evidence>
<gene>
    <name evidence="12" type="primary">yidC</name>
    <name evidence="14" type="ORF">CIL05_09820</name>
</gene>
<feature type="transmembrane region" description="Helical" evidence="12">
    <location>
        <begin position="216"/>
        <end position="232"/>
    </location>
</feature>
<dbReference type="OrthoDB" id="9780552at2"/>
<dbReference type="Proteomes" id="UP000218887">
    <property type="component" value="Unassembled WGS sequence"/>
</dbReference>
<dbReference type="CDD" id="cd20070">
    <property type="entry name" value="5TM_YidC_Alb3"/>
    <property type="match status" value="1"/>
</dbReference>
<evidence type="ECO:0000256" key="3">
    <source>
        <dbReference type="ARBA" id="ARBA00022475"/>
    </source>
</evidence>
<dbReference type="RefSeq" id="WP_095655361.1">
    <property type="nucleotide sequence ID" value="NZ_NPOA01000006.1"/>
</dbReference>
<keyword evidence="10 12" id="KW-0143">Chaperone</keyword>
<evidence type="ECO:0000256" key="8">
    <source>
        <dbReference type="ARBA" id="ARBA00023136"/>
    </source>
</evidence>
<dbReference type="GO" id="GO:0005886">
    <property type="term" value="C:plasma membrane"/>
    <property type="evidence" value="ECO:0007669"/>
    <property type="project" value="UniProtKB-SubCell"/>
</dbReference>
<dbReference type="PANTHER" id="PTHR12428">
    <property type="entry name" value="OXA1"/>
    <property type="match status" value="1"/>
</dbReference>
<evidence type="ECO:0000256" key="10">
    <source>
        <dbReference type="ARBA" id="ARBA00023186"/>
    </source>
</evidence>
<accession>A0A2A2ICC3</accession>
<keyword evidence="8 12" id="KW-0472">Membrane</keyword>
<dbReference type="InterPro" id="IPR023060">
    <property type="entry name" value="YidC/YidC1/YidC2_Firmicutes"/>
</dbReference>
<feature type="transmembrane region" description="Helical" evidence="12">
    <location>
        <begin position="141"/>
        <end position="164"/>
    </location>
</feature>
<dbReference type="InterPro" id="IPR047196">
    <property type="entry name" value="YidC_ALB_C"/>
</dbReference>
<dbReference type="PROSITE" id="PS51257">
    <property type="entry name" value="PROKAR_LIPOPROTEIN"/>
    <property type="match status" value="1"/>
</dbReference>
<dbReference type="Pfam" id="PF02096">
    <property type="entry name" value="60KD_IMP"/>
    <property type="match status" value="1"/>
</dbReference>
<dbReference type="PANTHER" id="PTHR12428:SF65">
    <property type="entry name" value="CYTOCHROME C OXIDASE ASSEMBLY PROTEIN COX18, MITOCHONDRIAL"/>
    <property type="match status" value="1"/>
</dbReference>
<comment type="caution">
    <text evidence="14">The sequence shown here is derived from an EMBL/GenBank/DDBJ whole genome shotgun (WGS) entry which is preliminary data.</text>
</comment>
<comment type="subcellular location">
    <subcellularLocation>
        <location evidence="1 12">Cell membrane</location>
        <topology evidence="1 12">Multi-pass membrane protein</topology>
    </subcellularLocation>
</comment>
<name>A0A2A2ICC3_9BACI</name>
<comment type="similarity">
    <text evidence="12">Belongs to the OXA1/ALB3/YidC family. Type 2 subfamily.</text>
</comment>
<dbReference type="HAMAP" id="MF_01811">
    <property type="entry name" value="YidC_type2"/>
    <property type="match status" value="1"/>
</dbReference>
<organism evidence="14 15">
    <name type="scientific">Virgibacillus profundi</name>
    <dbReference type="NCBI Taxonomy" id="2024555"/>
    <lineage>
        <taxon>Bacteria</taxon>
        <taxon>Bacillati</taxon>
        <taxon>Bacillota</taxon>
        <taxon>Bacilli</taxon>
        <taxon>Bacillales</taxon>
        <taxon>Bacillaceae</taxon>
        <taxon>Virgibacillus</taxon>
    </lineage>
</organism>